<keyword evidence="9" id="KW-0227">DNA damage</keyword>
<evidence type="ECO:0000259" key="23">
    <source>
        <dbReference type="Pfam" id="PF03104"/>
    </source>
</evidence>
<evidence type="ECO:0000259" key="25">
    <source>
        <dbReference type="Pfam" id="PF24055"/>
    </source>
</evidence>
<evidence type="ECO:0000256" key="10">
    <source>
        <dbReference type="ARBA" id="ARBA00022771"/>
    </source>
</evidence>
<evidence type="ECO:0000256" key="2">
    <source>
        <dbReference type="ARBA" id="ARBA00004123"/>
    </source>
</evidence>
<dbReference type="SUPFAM" id="SSF56672">
    <property type="entry name" value="DNA/RNA polymerases"/>
    <property type="match status" value="1"/>
</dbReference>
<dbReference type="InterPro" id="IPR006172">
    <property type="entry name" value="DNA-dir_DNA_pol_B"/>
</dbReference>
<dbReference type="PANTHER" id="PTHR45812:SF1">
    <property type="entry name" value="DNA POLYMERASE ZETA CATALYTIC SUBUNIT"/>
    <property type="match status" value="1"/>
</dbReference>
<keyword evidence="6 20" id="KW-0548">Nucleotidyltransferase</keyword>
<feature type="region of interest" description="Disordered" evidence="21">
    <location>
        <begin position="682"/>
        <end position="809"/>
    </location>
</feature>
<dbReference type="GO" id="GO:0003887">
    <property type="term" value="F:DNA-directed DNA polymerase activity"/>
    <property type="evidence" value="ECO:0007669"/>
    <property type="project" value="UniProtKB-KW"/>
</dbReference>
<protein>
    <recommendedName>
        <fullName evidence="20">DNA polymerase</fullName>
        <ecNumber evidence="20">2.7.7.7</ecNumber>
    </recommendedName>
</protein>
<keyword evidence="7 20" id="KW-0235">DNA replication</keyword>
<dbReference type="PANTHER" id="PTHR45812">
    <property type="entry name" value="DNA POLYMERASE ZETA CATALYTIC SUBUNIT"/>
    <property type="match status" value="1"/>
</dbReference>
<keyword evidence="15 20" id="KW-0238">DNA-binding</keyword>
<keyword evidence="17 20" id="KW-0539">Nucleus</keyword>
<dbReference type="EC" id="2.7.7.7" evidence="20"/>
<comment type="similarity">
    <text evidence="3 20">Belongs to the DNA polymerase type-B family.</text>
</comment>
<feature type="compositionally biased region" description="Polar residues" evidence="21">
    <location>
        <begin position="1008"/>
        <end position="1024"/>
    </location>
</feature>
<keyword evidence="8 20" id="KW-0479">Metal-binding</keyword>
<dbReference type="FunFam" id="1.10.287.690:FF:000002">
    <property type="entry name" value="DNA polymerase zeta"/>
    <property type="match status" value="1"/>
</dbReference>
<feature type="domain" description="C4-type zinc-finger of DNA polymerase delta" evidence="24">
    <location>
        <begin position="1776"/>
        <end position="1849"/>
    </location>
</feature>
<dbReference type="EMBL" id="CP144747">
    <property type="protein sequence ID" value="WVZ67014.1"/>
    <property type="molecule type" value="Genomic_DNA"/>
</dbReference>
<evidence type="ECO:0000256" key="19">
    <source>
        <dbReference type="ARBA" id="ARBA00066055"/>
    </source>
</evidence>
<dbReference type="Proteomes" id="UP001341281">
    <property type="component" value="Chromosome 03"/>
</dbReference>
<dbReference type="InterPro" id="IPR025687">
    <property type="entry name" value="Znf-C4pol"/>
</dbReference>
<dbReference type="GO" id="GO:0006260">
    <property type="term" value="P:DNA replication"/>
    <property type="evidence" value="ECO:0007669"/>
    <property type="project" value="UniProtKB-KW"/>
</dbReference>
<evidence type="ECO:0000256" key="9">
    <source>
        <dbReference type="ARBA" id="ARBA00022763"/>
    </source>
</evidence>
<evidence type="ECO:0000256" key="20">
    <source>
        <dbReference type="RuleBase" id="RU000442"/>
    </source>
</evidence>
<feature type="compositionally biased region" description="Polar residues" evidence="21">
    <location>
        <begin position="787"/>
        <end position="804"/>
    </location>
</feature>
<evidence type="ECO:0000256" key="18">
    <source>
        <dbReference type="ARBA" id="ARBA00049244"/>
    </source>
</evidence>
<dbReference type="CDD" id="cd05534">
    <property type="entry name" value="POLBc_zeta"/>
    <property type="match status" value="1"/>
</dbReference>
<dbReference type="Gene3D" id="3.30.342.10">
    <property type="entry name" value="DNA Polymerase, chain B, domain 1"/>
    <property type="match status" value="1"/>
</dbReference>
<dbReference type="Gene3D" id="1.10.287.690">
    <property type="entry name" value="Helix hairpin bin"/>
    <property type="match status" value="1"/>
</dbReference>
<keyword evidence="14 20" id="KW-0411">Iron-sulfur</keyword>
<dbReference type="InterPro" id="IPR006134">
    <property type="entry name" value="DNA-dir_DNA_pol_B_multi_dom"/>
</dbReference>
<dbReference type="FunFam" id="1.10.132.60:FF:000007">
    <property type="entry name" value="DNA polymerase"/>
    <property type="match status" value="1"/>
</dbReference>
<feature type="domain" description="DNA-directed DNA polymerase family B multifunctional" evidence="22">
    <location>
        <begin position="1264"/>
        <end position="1711"/>
    </location>
</feature>
<dbReference type="SUPFAM" id="SSF53098">
    <property type="entry name" value="Ribonuclease H-like"/>
    <property type="match status" value="1"/>
</dbReference>
<dbReference type="InterPro" id="IPR017964">
    <property type="entry name" value="DNA-dir_DNA_pol_B_CS"/>
</dbReference>
<evidence type="ECO:0000256" key="15">
    <source>
        <dbReference type="ARBA" id="ARBA00023125"/>
    </source>
</evidence>
<proteinExistence type="inferred from homology"/>
<keyword evidence="12 20" id="KW-0239">DNA-directed DNA polymerase</keyword>
<feature type="compositionally biased region" description="Polar residues" evidence="21">
    <location>
        <begin position="690"/>
        <end position="710"/>
    </location>
</feature>
<feature type="region of interest" description="Disordered" evidence="21">
    <location>
        <begin position="1205"/>
        <end position="1225"/>
    </location>
</feature>
<evidence type="ECO:0000256" key="3">
    <source>
        <dbReference type="ARBA" id="ARBA00005755"/>
    </source>
</evidence>
<feature type="domain" description="DNA polymerase delta/zeta catalytic subunit N-terminal" evidence="25">
    <location>
        <begin position="183"/>
        <end position="240"/>
    </location>
</feature>
<feature type="compositionally biased region" description="Polar residues" evidence="21">
    <location>
        <begin position="737"/>
        <end position="746"/>
    </location>
</feature>
<dbReference type="GO" id="GO:0003677">
    <property type="term" value="F:DNA binding"/>
    <property type="evidence" value="ECO:0007669"/>
    <property type="project" value="UniProtKB-KW"/>
</dbReference>
<dbReference type="Gene3D" id="1.10.132.60">
    <property type="entry name" value="DNA polymerase family B, C-terminal domain"/>
    <property type="match status" value="1"/>
</dbReference>
<dbReference type="GO" id="GO:0016035">
    <property type="term" value="C:zeta DNA polymerase complex"/>
    <property type="evidence" value="ECO:0007669"/>
    <property type="project" value="InterPro"/>
</dbReference>
<keyword evidence="13 20" id="KW-0408">Iron</keyword>
<evidence type="ECO:0000256" key="11">
    <source>
        <dbReference type="ARBA" id="ARBA00022833"/>
    </source>
</evidence>
<dbReference type="InterPro" id="IPR006133">
    <property type="entry name" value="DNA-dir_DNA_pol_B_exonuc"/>
</dbReference>
<evidence type="ECO:0000256" key="6">
    <source>
        <dbReference type="ARBA" id="ARBA00022695"/>
    </source>
</evidence>
<dbReference type="SMART" id="SM00486">
    <property type="entry name" value="POLBc"/>
    <property type="match status" value="1"/>
</dbReference>
<dbReference type="InterPro" id="IPR036397">
    <property type="entry name" value="RNaseH_sf"/>
</dbReference>
<keyword evidence="5 20" id="KW-0808">Transferase</keyword>
<evidence type="ECO:0000313" key="26">
    <source>
        <dbReference type="EMBL" id="WVZ67014.1"/>
    </source>
</evidence>
<dbReference type="Pfam" id="PF00136">
    <property type="entry name" value="DNA_pol_B"/>
    <property type="match status" value="1"/>
</dbReference>
<dbReference type="InterPro" id="IPR023211">
    <property type="entry name" value="DNA_pol_palm_dom_sf"/>
</dbReference>
<evidence type="ECO:0000259" key="24">
    <source>
        <dbReference type="Pfam" id="PF14260"/>
    </source>
</evidence>
<evidence type="ECO:0000313" key="27">
    <source>
        <dbReference type="Proteomes" id="UP001341281"/>
    </source>
</evidence>
<keyword evidence="16" id="KW-0234">DNA repair</keyword>
<gene>
    <name evidence="26" type="ORF">U9M48_016159</name>
</gene>
<comment type="subcellular location">
    <subcellularLocation>
        <location evidence="2 20">Nucleus</location>
    </subcellularLocation>
</comment>
<dbReference type="InterPro" id="IPR012337">
    <property type="entry name" value="RNaseH-like_sf"/>
</dbReference>
<sequence>MSSSQSPEPSTPGTPSPVLSVRIVSLDYYMAPPLPGFDFSRSPFHGCPSPSFPSLSYPPCARSTELAGVYPFPQERRWMRCRWSGSTAPPPRARRPASTSTGFIDYQTMICVCLPCSHLTYFESLMRNVLPYLYIPCPEELLYNLEKVLLLFYIVLISVDWLPVKRPLIVYSTGKKATMSSNQVPASNSYITGLLSDLEKALQVRGPSKRKHVHGCSLVRAKKLYGYHSSEELFMKIYLYPQFTHFYKSNTASIDMYTALQNGVLIIQPRYAIDFLDLVFRYYPHEVSRAATLLLSGDVFNRIFQPYESHIPYLLHFLVDYNLYGMGHIHVKNFKFRPPLPDEFQPKSSLRRKAHSYNLETKIPTVWISSTVSHSSILGSSAASRCLEGTNLSFAIRQSSSMLEADSRVEGILNAKYKMYTSLSQTTEDTKMVQSLVAVWEELERLRLLEETKYADLGRPLRAEVLKDFLHGIKYESALSVLFSQEGPHHKVSIIEDSERLESCFKSLNDIIGTVTFSQDDCCDNIDVGSSADMQNDKPNASPCSGSLRQNVQTISPERNNEYLVSSSVAPRTLSQLSDESEKVVPIPEILSHIVMVCFKSQAVVESFCIHVDAEALGLLSWLASSQAAEEPTTDDELINEVILSPLFAKKSIEVALESAHLDFDSASQQECQDILDSVDPVSAAEEPNTDSVKPNSTASLGNTIPQVEGSSDENPEVSQEYDRSKITTKTVGLPSYTPTKNSSKSASKHVGTEHLWGSLPLSRKKRQHENADDSCSAMTPQKDIISASNKSTANKNYHATTGTTDRESSSIVGIHDSVCHSVRDLMRKKRSFRHEQLEFGSSGAVTCTMDKEIEIVNSGRLEFHDFASDIPNSAMDYSSDEYSRMTFAQKPPLKNHVCSSLKSPSCCKQHESAKLGLADLLPFFNESMEENKQNELYQNMESSDFVGNALGVPTHFQNDGSALYLLTHALSPPSAVAVGQWLTQQSCSSIGYTNDQGAPADKEEAHSSTLQLNSPSRSTLENSSTKEGDVMESAVSNKESKHLDEWHGFSQISAGNEKDKLTPLSQIGFRDTANIGGGQQLTILSMEVLTESRGELRPDPRFDAINVVSLAIEADTDNTVEVHVFIRDNKTHRRNLDGIAGCCVDVFPEEKDLLNNLISAVCSIDPDILVGWEIQLGSLGFLAERAAYLGIGLLKRISRTPPHELNHPPKIPVDDSSQELPEASSADDVINDVKVKLNNYSLESVADEVNRTSELARVFGIDFFSVLSRGSQYRVESMLLRLAHTQNYLAISPGNQQVASQPAMECLPLVMEPESAFYPDPVVVLDFQSLYPSMIIAYNLCYSTCLGKVFPSKSNVLGVSSYSADPRTLVDLKNQLLLTPNGVLYVQPEIRKGVLPHLLEEILSTRIMVKQAMKKLGPSQQVLHRIFNARQLALKLIANVTYGYTAAGFSGRMPCAELADSIVQCGRRTLETAISFVNQHPLWKARVVYGDTDSMFVLLKGRSREEAFRIGKEIASSITAINPDPVTLKFEKVYQPCFLLTKKRYVGYSYESPEQNEPIFDAKGIETVRRDTCPAVAKILEQSIRIMFEEQDLAKVRSYLERQWTRILSGKFSIRDFIFAKEVRLGTYSARASTLPPAAIVATKAMLSDPRAEPRYAERVPYVVIHGEPGARLVDMVIDPYGLLEVGSPYRLNELYYITKQIIPALQRVFGLLSADLNKWFNEMPRPIRPTLAKRQSASVNSSFSRDGGFVRLGLNNKASGKGGRIDMYYMSSHCSICGEIIQGSETFCNNCLKNEAVVATVVAGRTSKLEREIQHLAAICGHCGGADWIVESGVKCISLACPVFYERRKLQRELGVVSESAGEAGYYPFCCAELF</sequence>
<evidence type="ECO:0000256" key="5">
    <source>
        <dbReference type="ARBA" id="ARBA00022679"/>
    </source>
</evidence>
<organism evidence="26 27">
    <name type="scientific">Paspalum notatum var. saurae</name>
    <dbReference type="NCBI Taxonomy" id="547442"/>
    <lineage>
        <taxon>Eukaryota</taxon>
        <taxon>Viridiplantae</taxon>
        <taxon>Streptophyta</taxon>
        <taxon>Embryophyta</taxon>
        <taxon>Tracheophyta</taxon>
        <taxon>Spermatophyta</taxon>
        <taxon>Magnoliopsida</taxon>
        <taxon>Liliopsida</taxon>
        <taxon>Poales</taxon>
        <taxon>Poaceae</taxon>
        <taxon>PACMAD clade</taxon>
        <taxon>Panicoideae</taxon>
        <taxon>Andropogonodae</taxon>
        <taxon>Paspaleae</taxon>
        <taxon>Paspalinae</taxon>
        <taxon>Paspalum</taxon>
    </lineage>
</organism>
<dbReference type="InterPro" id="IPR056435">
    <property type="entry name" value="DPOD/Z_N"/>
</dbReference>
<dbReference type="InterPro" id="IPR042087">
    <property type="entry name" value="DNA_pol_B_thumb"/>
</dbReference>
<comment type="cofactor">
    <cofactor evidence="1 20">
        <name>[4Fe-4S] cluster</name>
        <dbReference type="ChEBI" id="CHEBI:49883"/>
    </cofactor>
</comment>
<dbReference type="Pfam" id="PF03104">
    <property type="entry name" value="DNA_pol_B_exo1"/>
    <property type="match status" value="1"/>
</dbReference>
<dbReference type="InterPro" id="IPR030559">
    <property type="entry name" value="PolZ_Rev3"/>
</dbReference>
<dbReference type="GO" id="GO:0000166">
    <property type="term" value="F:nucleotide binding"/>
    <property type="evidence" value="ECO:0007669"/>
    <property type="project" value="InterPro"/>
</dbReference>
<dbReference type="Pfam" id="PF24055">
    <property type="entry name" value="POL3_N"/>
    <property type="match status" value="1"/>
</dbReference>
<dbReference type="PROSITE" id="PS00116">
    <property type="entry name" value="DNA_POLYMERASE_B"/>
    <property type="match status" value="1"/>
</dbReference>
<feature type="domain" description="DNA-directed DNA polymerase family B exonuclease" evidence="23">
    <location>
        <begin position="1080"/>
        <end position="1204"/>
    </location>
</feature>
<evidence type="ECO:0000256" key="13">
    <source>
        <dbReference type="ARBA" id="ARBA00023004"/>
    </source>
</evidence>
<evidence type="ECO:0000256" key="4">
    <source>
        <dbReference type="ARBA" id="ARBA00022485"/>
    </source>
</evidence>
<name>A0AAQ3T828_PASNO</name>
<evidence type="ECO:0000256" key="21">
    <source>
        <dbReference type="SAM" id="MobiDB-lite"/>
    </source>
</evidence>
<dbReference type="Pfam" id="PF14260">
    <property type="entry name" value="zf-C4pol"/>
    <property type="match status" value="1"/>
</dbReference>
<evidence type="ECO:0000256" key="16">
    <source>
        <dbReference type="ARBA" id="ARBA00023204"/>
    </source>
</evidence>
<evidence type="ECO:0000256" key="17">
    <source>
        <dbReference type="ARBA" id="ARBA00023242"/>
    </source>
</evidence>
<comment type="catalytic activity">
    <reaction evidence="18 20">
        <text>DNA(n) + a 2'-deoxyribonucleoside 5'-triphosphate = DNA(n+1) + diphosphate</text>
        <dbReference type="Rhea" id="RHEA:22508"/>
        <dbReference type="Rhea" id="RHEA-COMP:17339"/>
        <dbReference type="Rhea" id="RHEA-COMP:17340"/>
        <dbReference type="ChEBI" id="CHEBI:33019"/>
        <dbReference type="ChEBI" id="CHEBI:61560"/>
        <dbReference type="ChEBI" id="CHEBI:173112"/>
        <dbReference type="EC" id="2.7.7.7"/>
    </reaction>
</comment>
<keyword evidence="11 20" id="KW-0862">Zinc</keyword>
<keyword evidence="27" id="KW-1185">Reference proteome</keyword>
<evidence type="ECO:0000256" key="12">
    <source>
        <dbReference type="ARBA" id="ARBA00022932"/>
    </source>
</evidence>
<evidence type="ECO:0000256" key="7">
    <source>
        <dbReference type="ARBA" id="ARBA00022705"/>
    </source>
</evidence>
<dbReference type="GO" id="GO:0005634">
    <property type="term" value="C:nucleus"/>
    <property type="evidence" value="ECO:0007669"/>
    <property type="project" value="UniProtKB-SubCell"/>
</dbReference>
<dbReference type="GO" id="GO:0008270">
    <property type="term" value="F:zinc ion binding"/>
    <property type="evidence" value="ECO:0007669"/>
    <property type="project" value="UniProtKB-KW"/>
</dbReference>
<feature type="region of interest" description="Disordered" evidence="21">
    <location>
        <begin position="994"/>
        <end position="1033"/>
    </location>
</feature>
<dbReference type="PRINTS" id="PR00106">
    <property type="entry name" value="DNAPOLB"/>
</dbReference>
<dbReference type="Gene3D" id="3.90.1600.10">
    <property type="entry name" value="Palm domain of DNA polymerase"/>
    <property type="match status" value="1"/>
</dbReference>
<accession>A0AAQ3T828</accession>
<keyword evidence="4 20" id="KW-0004">4Fe-4S</keyword>
<dbReference type="InterPro" id="IPR043502">
    <property type="entry name" value="DNA/RNA_pol_sf"/>
</dbReference>
<evidence type="ECO:0000256" key="8">
    <source>
        <dbReference type="ARBA" id="ARBA00022723"/>
    </source>
</evidence>
<evidence type="ECO:0000256" key="14">
    <source>
        <dbReference type="ARBA" id="ARBA00023014"/>
    </source>
</evidence>
<keyword evidence="10 20" id="KW-0863">Zinc-finger</keyword>
<evidence type="ECO:0000259" key="22">
    <source>
        <dbReference type="Pfam" id="PF00136"/>
    </source>
</evidence>
<reference evidence="26 27" key="1">
    <citation type="submission" date="2024-02" db="EMBL/GenBank/DDBJ databases">
        <title>High-quality chromosome-scale genome assembly of Pensacola bahiagrass (Paspalum notatum Flugge var. saurae).</title>
        <authorList>
            <person name="Vega J.M."/>
            <person name="Podio M."/>
            <person name="Orjuela J."/>
            <person name="Siena L.A."/>
            <person name="Pessino S.C."/>
            <person name="Combes M.C."/>
            <person name="Mariac C."/>
            <person name="Albertini E."/>
            <person name="Pupilli F."/>
            <person name="Ortiz J.P.A."/>
            <person name="Leblanc O."/>
        </authorList>
    </citation>
    <scope>NUCLEOTIDE SEQUENCE [LARGE SCALE GENOMIC DNA]</scope>
    <source>
        <strain evidence="26">R1</strain>
        <tissue evidence="26">Leaf</tissue>
    </source>
</reference>
<dbReference type="GO" id="GO:0051539">
    <property type="term" value="F:4 iron, 4 sulfur cluster binding"/>
    <property type="evidence" value="ECO:0007669"/>
    <property type="project" value="UniProtKB-KW"/>
</dbReference>
<evidence type="ECO:0000256" key="1">
    <source>
        <dbReference type="ARBA" id="ARBA00001966"/>
    </source>
</evidence>
<comment type="subunit">
    <text evidence="19">Forms DNA polymerase zeta with REV7.</text>
</comment>
<dbReference type="GO" id="GO:0000724">
    <property type="term" value="P:double-strand break repair via homologous recombination"/>
    <property type="evidence" value="ECO:0007669"/>
    <property type="project" value="TreeGrafter"/>
</dbReference>
<dbReference type="GO" id="GO:0042276">
    <property type="term" value="P:error-prone translesion synthesis"/>
    <property type="evidence" value="ECO:0007669"/>
    <property type="project" value="TreeGrafter"/>
</dbReference>
<dbReference type="Gene3D" id="3.30.420.10">
    <property type="entry name" value="Ribonuclease H-like superfamily/Ribonuclease H"/>
    <property type="match status" value="1"/>
</dbReference>